<dbReference type="AlphaFoldDB" id="A0A4V5LQD0"/>
<dbReference type="Gene3D" id="2.60.120.400">
    <property type="entry name" value="Calcium-mediated lectin"/>
    <property type="match status" value="1"/>
</dbReference>
<evidence type="ECO:0000313" key="2">
    <source>
        <dbReference type="Proteomes" id="UP000307657"/>
    </source>
</evidence>
<dbReference type="Proteomes" id="UP000307657">
    <property type="component" value="Unassembled WGS sequence"/>
</dbReference>
<keyword evidence="2" id="KW-1185">Reference proteome</keyword>
<dbReference type="OrthoDB" id="9843281at2"/>
<proteinExistence type="predicted"/>
<dbReference type="InterPro" id="IPR036684">
    <property type="entry name" value="Ca_lectin_sf"/>
</dbReference>
<gene>
    <name evidence="1" type="ORF">E5167_11080</name>
</gene>
<comment type="caution">
    <text evidence="1">The sequence shown here is derived from an EMBL/GenBank/DDBJ whole genome shotgun (WGS) entry which is preliminary data.</text>
</comment>
<organism evidence="1 2">
    <name type="scientific">Pontimicrobium aquaticum</name>
    <dbReference type="NCBI Taxonomy" id="2565367"/>
    <lineage>
        <taxon>Bacteria</taxon>
        <taxon>Pseudomonadati</taxon>
        <taxon>Bacteroidota</taxon>
        <taxon>Flavobacteriia</taxon>
        <taxon>Flavobacteriales</taxon>
        <taxon>Flavobacteriaceae</taxon>
        <taxon>Pontimicrobium</taxon>
    </lineage>
</organism>
<sequence>MATNPVSIPVNGDSTGLIICNAHAAYFQRVTLKWSILSSPTTVVFSGSGEGIPMKTQDGATSYDLPATRQGYSISALFEYSPAGSNGPFYQASVKDPIISTGGGSTIITVTSEDSNDQDNNDSYLIITYKGL</sequence>
<name>A0A4V5LQD0_9FLAO</name>
<dbReference type="EMBL" id="SUPL01000005">
    <property type="protein sequence ID" value="TJY34839.1"/>
    <property type="molecule type" value="Genomic_DNA"/>
</dbReference>
<evidence type="ECO:0000313" key="1">
    <source>
        <dbReference type="EMBL" id="TJY34839.1"/>
    </source>
</evidence>
<accession>A0A4V5LQD0</accession>
<protein>
    <submittedName>
        <fullName evidence="1">Uncharacterized protein</fullName>
    </submittedName>
</protein>
<reference evidence="1 2" key="1">
    <citation type="submission" date="2019-04" db="EMBL/GenBank/DDBJ databases">
        <title>Lacinutrix sp. nov., isolated from marine water.</title>
        <authorList>
            <person name="Kim W."/>
        </authorList>
    </citation>
    <scope>NUCLEOTIDE SEQUENCE [LARGE SCALE GENOMIC DNA]</scope>
    <source>
        <strain evidence="1 2">CAU 1491</strain>
    </source>
</reference>
<dbReference type="RefSeq" id="WP_136844039.1">
    <property type="nucleotide sequence ID" value="NZ_SUPL01000005.1"/>
</dbReference>